<keyword evidence="5" id="KW-1185">Reference proteome</keyword>
<proteinExistence type="predicted"/>
<dbReference type="PANTHER" id="PTHR43088">
    <property type="entry name" value="SUBUNIT OF PYRUVATE:FLAVODOXIN OXIDOREDUCTASE-RELATED"/>
    <property type="match status" value="1"/>
</dbReference>
<evidence type="ECO:0000259" key="3">
    <source>
        <dbReference type="Pfam" id="PF17147"/>
    </source>
</evidence>
<dbReference type="PROSITE" id="PS51257">
    <property type="entry name" value="PROKAR_LIPOPROTEIN"/>
    <property type="match status" value="1"/>
</dbReference>
<evidence type="ECO:0000313" key="4">
    <source>
        <dbReference type="EMBL" id="MEX6430854.1"/>
    </source>
</evidence>
<dbReference type="InterPro" id="IPR029061">
    <property type="entry name" value="THDP-binding"/>
</dbReference>
<dbReference type="Gene3D" id="3.40.50.920">
    <property type="match status" value="1"/>
</dbReference>
<reference evidence="4 5" key="1">
    <citation type="submission" date="2024-07" db="EMBL/GenBank/DDBJ databases">
        <title>Draft Genome Sequence of Ferrimicrobium acidiphilum Strain YE2023, Isolated from a Pulp of Bioleach Reactor.</title>
        <authorList>
            <person name="Elkina Y.A."/>
            <person name="Bulaeva A.G."/>
            <person name="Beletsky A.V."/>
            <person name="Mardanov A.V."/>
        </authorList>
    </citation>
    <scope>NUCLEOTIDE SEQUENCE [LARGE SCALE GENOMIC DNA]</scope>
    <source>
        <strain evidence="4 5">YE2023</strain>
    </source>
</reference>
<dbReference type="NCBIfam" id="NF006412">
    <property type="entry name" value="PRK08659.1"/>
    <property type="match status" value="1"/>
</dbReference>
<dbReference type="InterPro" id="IPR002880">
    <property type="entry name" value="Pyrv_Fd/Flavodoxin_OxRdtase_N"/>
</dbReference>
<dbReference type="EMBL" id="JBFSHR010000095">
    <property type="protein sequence ID" value="MEX6430854.1"/>
    <property type="molecule type" value="Genomic_DNA"/>
</dbReference>
<dbReference type="Pfam" id="PF17147">
    <property type="entry name" value="PFOR_II"/>
    <property type="match status" value="1"/>
</dbReference>
<dbReference type="SUPFAM" id="SSF52922">
    <property type="entry name" value="TK C-terminal domain-like"/>
    <property type="match status" value="1"/>
</dbReference>
<keyword evidence="1" id="KW-0560">Oxidoreductase</keyword>
<dbReference type="InterPro" id="IPR009014">
    <property type="entry name" value="Transketo_C/PFOR_II"/>
</dbReference>
<accession>A0ABV3Y6Q3</accession>
<sequence length="377" mass="39744">MTKQLIMGNEAVVLGAIAAGCDFYAGYPITPATEIMEEMAKILPGRGGVFIQMEDELSAIAAVIGAAWGGAVAMTATSGPGFSLMQENIGYAAMTQTPCVIVDSQRGGPSTGLPTLPSQSDVLQSKFGSHGDRAAIVLTASSVLGAYTATIRAFQLAQRHRMPVILLLDAVVSHMREPVELPSMPPPTQRNFPTVEPGADRFDQAPFVPFGYGPVTTVSGLSHNAKGQTGPFSGAATERMLRAAIERLEQDDEITRAPDTYQLDDAEVALVAYGITARAGIDAVDILRSQGLRAGMVTLEVIWPFPTHAIQSIADDVTHVVIAELNLGQLVLPVSAAVAGRAQVHSLTLADGSLLTPEAIAEFIMKRTSQSQEVTHA</sequence>
<name>A0ABV3Y6Q3_9ACTN</name>
<evidence type="ECO:0000259" key="2">
    <source>
        <dbReference type="Pfam" id="PF01855"/>
    </source>
</evidence>
<evidence type="ECO:0000256" key="1">
    <source>
        <dbReference type="ARBA" id="ARBA00023002"/>
    </source>
</evidence>
<dbReference type="RefSeq" id="WP_298387593.1">
    <property type="nucleotide sequence ID" value="NZ_JBFSHR010000095.1"/>
</dbReference>
<dbReference type="InterPro" id="IPR033412">
    <property type="entry name" value="PFOR_II"/>
</dbReference>
<feature type="domain" description="Pyruvate flavodoxin/ferredoxin oxidoreductase pyrimidine binding" evidence="2">
    <location>
        <begin position="15"/>
        <end position="185"/>
    </location>
</feature>
<dbReference type="Gene3D" id="3.40.50.970">
    <property type="match status" value="1"/>
</dbReference>
<dbReference type="Proteomes" id="UP001560267">
    <property type="component" value="Unassembled WGS sequence"/>
</dbReference>
<dbReference type="Pfam" id="PF01855">
    <property type="entry name" value="POR_N"/>
    <property type="match status" value="1"/>
</dbReference>
<dbReference type="CDD" id="cd07034">
    <property type="entry name" value="TPP_PYR_PFOR_IOR-alpha_like"/>
    <property type="match status" value="1"/>
</dbReference>
<gene>
    <name evidence="4" type="ORF">AB6A68_13570</name>
</gene>
<feature type="domain" description="Pyruvate:ferredoxin oxidoreductase core" evidence="3">
    <location>
        <begin position="266"/>
        <end position="360"/>
    </location>
</feature>
<organism evidence="4 5">
    <name type="scientific">Ferrimicrobium acidiphilum</name>
    <dbReference type="NCBI Taxonomy" id="121039"/>
    <lineage>
        <taxon>Bacteria</taxon>
        <taxon>Bacillati</taxon>
        <taxon>Actinomycetota</taxon>
        <taxon>Acidimicrobiia</taxon>
        <taxon>Acidimicrobiales</taxon>
        <taxon>Acidimicrobiaceae</taxon>
        <taxon>Ferrimicrobium</taxon>
    </lineage>
</organism>
<protein>
    <submittedName>
        <fullName evidence="4">2-oxoacid:acceptor oxidoreductase subunit alpha</fullName>
    </submittedName>
</protein>
<dbReference type="PANTHER" id="PTHR43088:SF1">
    <property type="entry name" value="SUBUNIT OF PYRUVATE:FLAVODOXIN OXIDOREDUCTASE"/>
    <property type="match status" value="1"/>
</dbReference>
<dbReference type="SUPFAM" id="SSF52518">
    <property type="entry name" value="Thiamin diphosphate-binding fold (THDP-binding)"/>
    <property type="match status" value="1"/>
</dbReference>
<dbReference type="InterPro" id="IPR052368">
    <property type="entry name" value="2-oxoacid_oxidoreductase"/>
</dbReference>
<evidence type="ECO:0000313" key="5">
    <source>
        <dbReference type="Proteomes" id="UP001560267"/>
    </source>
</evidence>
<comment type="caution">
    <text evidence="4">The sequence shown here is derived from an EMBL/GenBank/DDBJ whole genome shotgun (WGS) entry which is preliminary data.</text>
</comment>